<dbReference type="PROSITE" id="PS50995">
    <property type="entry name" value="HTH_MARR_2"/>
    <property type="match status" value="1"/>
</dbReference>
<gene>
    <name evidence="5" type="ORF">CVD27_20065</name>
</gene>
<dbReference type="GO" id="GO:0003677">
    <property type="term" value="F:DNA binding"/>
    <property type="evidence" value="ECO:0007669"/>
    <property type="project" value="UniProtKB-KW"/>
</dbReference>
<dbReference type="SUPFAM" id="SSF46785">
    <property type="entry name" value="Winged helix' DNA-binding domain"/>
    <property type="match status" value="1"/>
</dbReference>
<evidence type="ECO:0000313" key="5">
    <source>
        <dbReference type="EMBL" id="PLS02450.1"/>
    </source>
</evidence>
<accession>A0A2N5HAD3</accession>
<dbReference type="OrthoDB" id="9799663at2"/>
<dbReference type="PANTHER" id="PTHR42756:SF1">
    <property type="entry name" value="TRANSCRIPTIONAL REPRESSOR OF EMRAB OPERON"/>
    <property type="match status" value="1"/>
</dbReference>
<dbReference type="PANTHER" id="PTHR42756">
    <property type="entry name" value="TRANSCRIPTIONAL REGULATOR, MARR"/>
    <property type="match status" value="1"/>
</dbReference>
<evidence type="ECO:0000256" key="3">
    <source>
        <dbReference type="ARBA" id="ARBA00023163"/>
    </source>
</evidence>
<dbReference type="AlphaFoldDB" id="A0A2N5HAD3"/>
<keyword evidence="3" id="KW-0804">Transcription</keyword>
<dbReference type="GO" id="GO:0003700">
    <property type="term" value="F:DNA-binding transcription factor activity"/>
    <property type="evidence" value="ECO:0007669"/>
    <property type="project" value="InterPro"/>
</dbReference>
<organism evidence="5 6">
    <name type="scientific">Neobacillus cucumis</name>
    <dbReference type="NCBI Taxonomy" id="1740721"/>
    <lineage>
        <taxon>Bacteria</taxon>
        <taxon>Bacillati</taxon>
        <taxon>Bacillota</taxon>
        <taxon>Bacilli</taxon>
        <taxon>Bacillales</taxon>
        <taxon>Bacillaceae</taxon>
        <taxon>Neobacillus</taxon>
    </lineage>
</organism>
<feature type="domain" description="HTH marR-type" evidence="4">
    <location>
        <begin position="5"/>
        <end position="138"/>
    </location>
</feature>
<evidence type="ECO:0000259" key="4">
    <source>
        <dbReference type="PROSITE" id="PS50995"/>
    </source>
</evidence>
<evidence type="ECO:0000313" key="6">
    <source>
        <dbReference type="Proteomes" id="UP000234950"/>
    </source>
</evidence>
<protein>
    <recommendedName>
        <fullName evidence="4">HTH marR-type domain-containing protein</fullName>
    </recommendedName>
</protein>
<proteinExistence type="predicted"/>
<evidence type="ECO:0000256" key="1">
    <source>
        <dbReference type="ARBA" id="ARBA00023015"/>
    </source>
</evidence>
<keyword evidence="1" id="KW-0805">Transcription regulation</keyword>
<dbReference type="Pfam" id="PF01047">
    <property type="entry name" value="MarR"/>
    <property type="match status" value="1"/>
</dbReference>
<keyword evidence="6" id="KW-1185">Reference proteome</keyword>
<reference evidence="5 6" key="1">
    <citation type="submission" date="2017-11" db="EMBL/GenBank/DDBJ databases">
        <title>Comparitive Functional Genomics of Dry Heat Resistant strains isolated from the Viking Spacecraft.</title>
        <authorList>
            <person name="Seuylemezian A."/>
            <person name="Cooper K."/>
            <person name="Vaishampayan P."/>
        </authorList>
    </citation>
    <scope>NUCLEOTIDE SEQUENCE [LARGE SCALE GENOMIC DNA]</scope>
    <source>
        <strain evidence="5 6">V32-6</strain>
    </source>
</reference>
<dbReference type="InterPro" id="IPR000835">
    <property type="entry name" value="HTH_MarR-typ"/>
</dbReference>
<name>A0A2N5HAD3_9BACI</name>
<dbReference type="EMBL" id="PGVE01000072">
    <property type="protein sequence ID" value="PLS02450.1"/>
    <property type="molecule type" value="Genomic_DNA"/>
</dbReference>
<dbReference type="SMART" id="SM00347">
    <property type="entry name" value="HTH_MARR"/>
    <property type="match status" value="1"/>
</dbReference>
<comment type="caution">
    <text evidence="5">The sequence shown here is derived from an EMBL/GenBank/DDBJ whole genome shotgun (WGS) entry which is preliminary data.</text>
</comment>
<dbReference type="InterPro" id="IPR036388">
    <property type="entry name" value="WH-like_DNA-bd_sf"/>
</dbReference>
<keyword evidence="2" id="KW-0238">DNA-binding</keyword>
<dbReference type="Gene3D" id="1.10.10.10">
    <property type="entry name" value="Winged helix-like DNA-binding domain superfamily/Winged helix DNA-binding domain"/>
    <property type="match status" value="1"/>
</dbReference>
<dbReference type="Proteomes" id="UP000234950">
    <property type="component" value="Unassembled WGS sequence"/>
</dbReference>
<sequence length="144" mass="16893">MEEVKTNITLDIFRLSNLLSRYGAKMVTDVGLNSIQQWVILRTIINRGEISIGELKEEMLVTKQNMTGMIHRLQQSNLVTIFQDPEDKRRTRVKITEEGIRVYEQLKSLRNDFNAQTYHIYNDQEILVLSDLLGRMVEHLKEET</sequence>
<evidence type="ECO:0000256" key="2">
    <source>
        <dbReference type="ARBA" id="ARBA00023125"/>
    </source>
</evidence>
<dbReference type="InterPro" id="IPR036390">
    <property type="entry name" value="WH_DNA-bd_sf"/>
</dbReference>
<dbReference type="RefSeq" id="WP_101649790.1">
    <property type="nucleotide sequence ID" value="NZ_PGVE01000072.1"/>
</dbReference>